<dbReference type="Gene3D" id="3.40.630.30">
    <property type="match status" value="1"/>
</dbReference>
<dbReference type="SUPFAM" id="SSF55729">
    <property type="entry name" value="Acyl-CoA N-acyltransferases (Nat)"/>
    <property type="match status" value="1"/>
</dbReference>
<name>A0ABV0F269_9ENTE</name>
<dbReference type="EMBL" id="MAEI02000001">
    <property type="protein sequence ID" value="MEO1782143.1"/>
    <property type="molecule type" value="Genomic_DNA"/>
</dbReference>
<reference evidence="2" key="1">
    <citation type="submission" date="2016-06" db="EMBL/GenBank/DDBJ databases">
        <authorList>
            <person name="Van Tyne D."/>
        </authorList>
    </citation>
    <scope>NUCLEOTIDE SEQUENCE</scope>
    <source>
        <strain evidence="2">JM9A</strain>
    </source>
</reference>
<sequence length="62" mass="7238">MKLTTERLILRPWKEADAESLYQYAKNPEVGPIAGWPPHKMSEKVWMLLKMCFVVQNAMLFA</sequence>
<dbReference type="InterPro" id="IPR016181">
    <property type="entry name" value="Acyl_CoA_acyltransferase"/>
</dbReference>
<keyword evidence="3" id="KW-1185">Reference proteome</keyword>
<protein>
    <recommendedName>
        <fullName evidence="1">N-acetyltransferase domain-containing protein</fullName>
    </recommendedName>
</protein>
<reference evidence="2" key="2">
    <citation type="submission" date="2024-02" db="EMBL/GenBank/DDBJ databases">
        <title>The Genome Sequence of Enterococcus diestrammenae JM9A.</title>
        <authorList>
            <person name="Earl A."/>
            <person name="Manson A."/>
            <person name="Gilmore M."/>
            <person name="Sanders J."/>
            <person name="Shea T."/>
            <person name="Howe W."/>
            <person name="Livny J."/>
            <person name="Cuomo C."/>
            <person name="Neafsey D."/>
            <person name="Birren B."/>
        </authorList>
    </citation>
    <scope>NUCLEOTIDE SEQUENCE</scope>
    <source>
        <strain evidence="2">JM9A</strain>
    </source>
</reference>
<dbReference type="Proteomes" id="UP001429357">
    <property type="component" value="Unassembled WGS sequence"/>
</dbReference>
<comment type="caution">
    <text evidence="2">The sequence shown here is derived from an EMBL/GenBank/DDBJ whole genome shotgun (WGS) entry which is preliminary data.</text>
</comment>
<dbReference type="Pfam" id="PF13302">
    <property type="entry name" value="Acetyltransf_3"/>
    <property type="match status" value="1"/>
</dbReference>
<feature type="domain" description="N-acetyltransferase" evidence="1">
    <location>
        <begin position="7"/>
        <end position="48"/>
    </location>
</feature>
<organism evidence="2 3">
    <name type="scientific">Enterococcus diestrammenae</name>
    <dbReference type="NCBI Taxonomy" id="1155073"/>
    <lineage>
        <taxon>Bacteria</taxon>
        <taxon>Bacillati</taxon>
        <taxon>Bacillota</taxon>
        <taxon>Bacilli</taxon>
        <taxon>Lactobacillales</taxon>
        <taxon>Enterococcaceae</taxon>
        <taxon>Enterococcus</taxon>
    </lineage>
</organism>
<evidence type="ECO:0000313" key="3">
    <source>
        <dbReference type="Proteomes" id="UP001429357"/>
    </source>
</evidence>
<evidence type="ECO:0000313" key="2">
    <source>
        <dbReference type="EMBL" id="MEO1782143.1"/>
    </source>
</evidence>
<gene>
    <name evidence="2" type="ORF">BAU18_001736</name>
</gene>
<accession>A0ABV0F269</accession>
<dbReference type="RefSeq" id="WP_237583886.1">
    <property type="nucleotide sequence ID" value="NZ_MAEI02000001.1"/>
</dbReference>
<evidence type="ECO:0000259" key="1">
    <source>
        <dbReference type="Pfam" id="PF13302"/>
    </source>
</evidence>
<dbReference type="InterPro" id="IPR000182">
    <property type="entry name" value="GNAT_dom"/>
</dbReference>
<proteinExistence type="predicted"/>